<evidence type="ECO:0000313" key="3">
    <source>
        <dbReference type="Proteomes" id="UP000800235"/>
    </source>
</evidence>
<reference evidence="2" key="1">
    <citation type="journal article" date="2020" name="Stud. Mycol.">
        <title>101 Dothideomycetes genomes: a test case for predicting lifestyles and emergence of pathogens.</title>
        <authorList>
            <person name="Haridas S."/>
            <person name="Albert R."/>
            <person name="Binder M."/>
            <person name="Bloem J."/>
            <person name="Labutti K."/>
            <person name="Salamov A."/>
            <person name="Andreopoulos B."/>
            <person name="Baker S."/>
            <person name="Barry K."/>
            <person name="Bills G."/>
            <person name="Bluhm B."/>
            <person name="Cannon C."/>
            <person name="Castanera R."/>
            <person name="Culley D."/>
            <person name="Daum C."/>
            <person name="Ezra D."/>
            <person name="Gonzalez J."/>
            <person name="Henrissat B."/>
            <person name="Kuo A."/>
            <person name="Liang C."/>
            <person name="Lipzen A."/>
            <person name="Lutzoni F."/>
            <person name="Magnuson J."/>
            <person name="Mondo S."/>
            <person name="Nolan M."/>
            <person name="Ohm R."/>
            <person name="Pangilinan J."/>
            <person name="Park H.-J."/>
            <person name="Ramirez L."/>
            <person name="Alfaro M."/>
            <person name="Sun H."/>
            <person name="Tritt A."/>
            <person name="Yoshinaga Y."/>
            <person name="Zwiers L.-H."/>
            <person name="Turgeon B."/>
            <person name="Goodwin S."/>
            <person name="Spatafora J."/>
            <person name="Crous P."/>
            <person name="Grigoriev I."/>
        </authorList>
    </citation>
    <scope>NUCLEOTIDE SEQUENCE</scope>
    <source>
        <strain evidence="2">CBS 130266</strain>
    </source>
</reference>
<evidence type="ECO:0000313" key="2">
    <source>
        <dbReference type="EMBL" id="KAF2423310.1"/>
    </source>
</evidence>
<dbReference type="OrthoDB" id="3921877at2759"/>
<accession>A0A9P4TTS1</accession>
<protein>
    <submittedName>
        <fullName evidence="2">Uncharacterized protein</fullName>
    </submittedName>
</protein>
<comment type="caution">
    <text evidence="2">The sequence shown here is derived from an EMBL/GenBank/DDBJ whole genome shotgun (WGS) entry which is preliminary data.</text>
</comment>
<dbReference type="Proteomes" id="UP000800235">
    <property type="component" value="Unassembled WGS sequence"/>
</dbReference>
<feature type="compositionally biased region" description="Polar residues" evidence="1">
    <location>
        <begin position="1"/>
        <end position="12"/>
    </location>
</feature>
<proteinExistence type="predicted"/>
<evidence type="ECO:0000256" key="1">
    <source>
        <dbReference type="SAM" id="MobiDB-lite"/>
    </source>
</evidence>
<organism evidence="2 3">
    <name type="scientific">Tothia fuscella</name>
    <dbReference type="NCBI Taxonomy" id="1048955"/>
    <lineage>
        <taxon>Eukaryota</taxon>
        <taxon>Fungi</taxon>
        <taxon>Dikarya</taxon>
        <taxon>Ascomycota</taxon>
        <taxon>Pezizomycotina</taxon>
        <taxon>Dothideomycetes</taxon>
        <taxon>Pleosporomycetidae</taxon>
        <taxon>Venturiales</taxon>
        <taxon>Cylindrosympodiaceae</taxon>
        <taxon>Tothia</taxon>
    </lineage>
</organism>
<dbReference type="AlphaFoldDB" id="A0A9P4TTS1"/>
<dbReference type="EMBL" id="MU007083">
    <property type="protein sequence ID" value="KAF2423310.1"/>
    <property type="molecule type" value="Genomic_DNA"/>
</dbReference>
<keyword evidence="3" id="KW-1185">Reference proteome</keyword>
<feature type="compositionally biased region" description="Low complexity" evidence="1">
    <location>
        <begin position="21"/>
        <end position="32"/>
    </location>
</feature>
<gene>
    <name evidence="2" type="ORF">EJ08DRAFT_701260</name>
</gene>
<name>A0A9P4TTS1_9PEZI</name>
<feature type="region of interest" description="Disordered" evidence="1">
    <location>
        <begin position="1"/>
        <end position="87"/>
    </location>
</feature>
<sequence>MFLRFASSQTQDSRQEQVRRAPLTPSTATPPSVCTQSSSATRRDSGCGDSAKARAILSRVASSPYSPKEPTPPSSPQQHLSPINDKIQRHPALVGAMERRWTAPQEVGKFWSTNQQGAGYVSFPDFEKYFPSYEDVLEEQHRREGISAQ</sequence>